<accession>A0A368K1G8</accession>
<dbReference type="NCBIfam" id="TIGR00251">
    <property type="entry name" value="DUF167 family protein"/>
    <property type="match status" value="1"/>
</dbReference>
<dbReference type="OrthoDB" id="9801972at2"/>
<comment type="similarity">
    <text evidence="1 2">Belongs to the UPF0235 family.</text>
</comment>
<comment type="caution">
    <text evidence="3">The sequence shown here is derived from an EMBL/GenBank/DDBJ whole genome shotgun (WGS) entry which is preliminary data.</text>
</comment>
<dbReference type="GO" id="GO:0005737">
    <property type="term" value="C:cytoplasm"/>
    <property type="evidence" value="ECO:0007669"/>
    <property type="project" value="TreeGrafter"/>
</dbReference>
<dbReference type="InterPro" id="IPR003746">
    <property type="entry name" value="DUF167"/>
</dbReference>
<dbReference type="NCBIfam" id="NF002348">
    <property type="entry name" value="PRK01310.1"/>
    <property type="match status" value="1"/>
</dbReference>
<evidence type="ECO:0000256" key="2">
    <source>
        <dbReference type="HAMAP-Rule" id="MF_00634"/>
    </source>
</evidence>
<dbReference type="EMBL" id="QOZG01000008">
    <property type="protein sequence ID" value="RCS22515.1"/>
    <property type="molecule type" value="Genomic_DNA"/>
</dbReference>
<dbReference type="AlphaFoldDB" id="A0A368K1G8"/>
<dbReference type="InterPro" id="IPR036591">
    <property type="entry name" value="YggU-like_sf"/>
</dbReference>
<dbReference type="PANTHER" id="PTHR13420:SF7">
    <property type="entry name" value="UPF0235 PROTEIN C15ORF40"/>
    <property type="match status" value="1"/>
</dbReference>
<evidence type="ECO:0000313" key="3">
    <source>
        <dbReference type="EMBL" id="RCS22515.1"/>
    </source>
</evidence>
<proteinExistence type="inferred from homology"/>
<evidence type="ECO:0000313" key="4">
    <source>
        <dbReference type="Proteomes" id="UP000253420"/>
    </source>
</evidence>
<sequence>MTEGFFRAEKDGITVFVRLTPKSSRDAVEGIAEAPNGRQHVLARVRAAPEDGKANKALEKLLAKVFGVAGGSVAVTGGATSRSKQVRVAGDSAALVRKLKALDLVKSARAEKQTG</sequence>
<keyword evidence="4" id="KW-1185">Reference proteome</keyword>
<gene>
    <name evidence="3" type="ORF">DUT91_18875</name>
</gene>
<dbReference type="SMART" id="SM01152">
    <property type="entry name" value="DUF167"/>
    <property type="match status" value="1"/>
</dbReference>
<dbReference type="Pfam" id="PF02594">
    <property type="entry name" value="DUF167"/>
    <property type="match status" value="1"/>
</dbReference>
<evidence type="ECO:0000256" key="1">
    <source>
        <dbReference type="ARBA" id="ARBA00010364"/>
    </source>
</evidence>
<name>A0A368K1G8_9HYPH</name>
<dbReference type="Gene3D" id="3.30.1200.10">
    <property type="entry name" value="YggU-like"/>
    <property type="match status" value="1"/>
</dbReference>
<protein>
    <recommendedName>
        <fullName evidence="2">UPF0235 protein DUT91_18875</fullName>
    </recommendedName>
</protein>
<dbReference type="HAMAP" id="MF_00634">
    <property type="entry name" value="UPF0235"/>
    <property type="match status" value="1"/>
</dbReference>
<reference evidence="3 4" key="1">
    <citation type="submission" date="2018-07" db="EMBL/GenBank/DDBJ databases">
        <title>The draft genome of Phyllobacterium salinisoli.</title>
        <authorList>
            <person name="Liu L."/>
            <person name="Li L."/>
            <person name="Zhang X."/>
            <person name="Liang L."/>
        </authorList>
    </citation>
    <scope>NUCLEOTIDE SEQUENCE [LARGE SCALE GENOMIC DNA]</scope>
    <source>
        <strain evidence="3 4">LLAN61</strain>
    </source>
</reference>
<organism evidence="3 4">
    <name type="scientific">Phyllobacterium salinisoli</name>
    <dbReference type="NCBI Taxonomy" id="1899321"/>
    <lineage>
        <taxon>Bacteria</taxon>
        <taxon>Pseudomonadati</taxon>
        <taxon>Pseudomonadota</taxon>
        <taxon>Alphaproteobacteria</taxon>
        <taxon>Hyphomicrobiales</taxon>
        <taxon>Phyllobacteriaceae</taxon>
        <taxon>Phyllobacterium</taxon>
    </lineage>
</organism>
<dbReference type="Proteomes" id="UP000253420">
    <property type="component" value="Unassembled WGS sequence"/>
</dbReference>
<dbReference type="PANTHER" id="PTHR13420">
    <property type="entry name" value="UPF0235 PROTEIN C15ORF40"/>
    <property type="match status" value="1"/>
</dbReference>
<dbReference type="SUPFAM" id="SSF69786">
    <property type="entry name" value="YggU-like"/>
    <property type="match status" value="1"/>
</dbReference>